<name>A0AAW1T7E6_9CHLO</name>
<comment type="caution">
    <text evidence="2">The sequence shown here is derived from an EMBL/GenBank/DDBJ whole genome shotgun (WGS) entry which is preliminary data.</text>
</comment>
<gene>
    <name evidence="2" type="ORF">WJX84_003594</name>
</gene>
<accession>A0AAW1T7E6</accession>
<dbReference type="Gene3D" id="1.25.40.10">
    <property type="entry name" value="Tetratricopeptide repeat domain"/>
    <property type="match status" value="1"/>
</dbReference>
<dbReference type="InterPro" id="IPR011990">
    <property type="entry name" value="TPR-like_helical_dom_sf"/>
</dbReference>
<evidence type="ECO:0000256" key="1">
    <source>
        <dbReference type="SAM" id="MobiDB-lite"/>
    </source>
</evidence>
<dbReference type="EMBL" id="JALJOV010000331">
    <property type="protein sequence ID" value="KAK9864620.1"/>
    <property type="molecule type" value="Genomic_DNA"/>
</dbReference>
<feature type="compositionally biased region" description="Polar residues" evidence="1">
    <location>
        <begin position="113"/>
        <end position="125"/>
    </location>
</feature>
<keyword evidence="3" id="KW-1185">Reference proteome</keyword>
<dbReference type="AlphaFoldDB" id="A0AAW1T7E6"/>
<feature type="region of interest" description="Disordered" evidence="1">
    <location>
        <begin position="90"/>
        <end position="127"/>
    </location>
</feature>
<reference evidence="2 3" key="1">
    <citation type="journal article" date="2024" name="Nat. Commun.">
        <title>Phylogenomics reveals the evolutionary origins of lichenization in chlorophyte algae.</title>
        <authorList>
            <person name="Puginier C."/>
            <person name="Libourel C."/>
            <person name="Otte J."/>
            <person name="Skaloud P."/>
            <person name="Haon M."/>
            <person name="Grisel S."/>
            <person name="Petersen M."/>
            <person name="Berrin J.G."/>
            <person name="Delaux P.M."/>
            <person name="Dal Grande F."/>
            <person name="Keller J."/>
        </authorList>
    </citation>
    <scope>NUCLEOTIDE SEQUENCE [LARGE SCALE GENOMIC DNA]</scope>
    <source>
        <strain evidence="2 3">SAG 2523</strain>
    </source>
</reference>
<dbReference type="Proteomes" id="UP001485043">
    <property type="component" value="Unassembled WGS sequence"/>
</dbReference>
<proteinExistence type="predicted"/>
<sequence length="316" mass="34996">MPTSSKLYTHFEGSPEYTQIVKKKPDENRTASDLCREFSEAYASKHQLPPFAAGQLQLVTEKGRVVGQDEPILFLFGQGDIFVHHDNKLDQTTANPLPDPASAAPSSTDSDSGLQGSSPTGSLLSTKDEEDIRRALPHPGRASQLLLDAEQLAKLPTCFSSTIPEQALFQLVAPYIARAEEAEQQKMFKIAATIYEQVLRLIPCHKQSLLKLLKLYHRVQRHAQALIIAEKAVHTCPGDVTLQELYADTLRENGRLEDALQAYDKAIKLVREAPSCSITEDHLQACLSCRYTPTGYFKTGKVLADALLLFHELPCV</sequence>
<evidence type="ECO:0000313" key="3">
    <source>
        <dbReference type="Proteomes" id="UP001485043"/>
    </source>
</evidence>
<dbReference type="SUPFAM" id="SSF48452">
    <property type="entry name" value="TPR-like"/>
    <property type="match status" value="1"/>
</dbReference>
<organism evidence="2 3">
    <name type="scientific">Apatococcus fuscideae</name>
    <dbReference type="NCBI Taxonomy" id="2026836"/>
    <lineage>
        <taxon>Eukaryota</taxon>
        <taxon>Viridiplantae</taxon>
        <taxon>Chlorophyta</taxon>
        <taxon>core chlorophytes</taxon>
        <taxon>Trebouxiophyceae</taxon>
        <taxon>Chlorellales</taxon>
        <taxon>Chlorellaceae</taxon>
        <taxon>Apatococcus</taxon>
    </lineage>
</organism>
<evidence type="ECO:0000313" key="2">
    <source>
        <dbReference type="EMBL" id="KAK9864620.1"/>
    </source>
</evidence>
<protein>
    <submittedName>
        <fullName evidence="2">Uncharacterized protein</fullName>
    </submittedName>
</protein>
<feature type="compositionally biased region" description="Low complexity" evidence="1">
    <location>
        <begin position="100"/>
        <end position="112"/>
    </location>
</feature>